<reference evidence="2 3" key="1">
    <citation type="submission" date="2019-04" db="EMBL/GenBank/DDBJ databases">
        <authorList>
            <person name="Li M."/>
        </authorList>
    </citation>
    <scope>NUCLEOTIDE SEQUENCE [LARGE SCALE GENOMIC DNA]</scope>
    <source>
        <strain evidence="2 3">LAM1902</strain>
    </source>
</reference>
<dbReference type="Gene3D" id="2.60.120.620">
    <property type="entry name" value="q2cbj1_9rhob like domain"/>
    <property type="match status" value="1"/>
</dbReference>
<accession>A0A5R9QQD9</accession>
<sequence>MTHPMPIDALPSMRELNVSNHLLDDREALAAAWERDGYWFFRDVLDQGAVARLRKVYMSVLDEHRVARADDPEADYTGEDLTGFPFRMEPLVAREPWREFVGEAPIHAFFQRVLGDDPFWIPTVEYRATPPAQTRERSRFDYLHQDGFYNKGIPFQICWIPLSTIDEQVGGLALAEGLHKGPYLHDVNQPPLFPIPAGSVPDDAWRRATYQPGDLLMMHINTPHSGLANYSGRFRLSMDIRVMPASGHTPIIGHLTDLTSTSVSVLGEDGRSGTFRVDTDTYCRGIDGRKVPQAEIPMRMQAGDPAIVAFEGGRATLIRPPH</sequence>
<dbReference type="SUPFAM" id="SSF51197">
    <property type="entry name" value="Clavaminate synthase-like"/>
    <property type="match status" value="1"/>
</dbReference>
<keyword evidence="2" id="KW-0223">Dioxygenase</keyword>
<dbReference type="Proteomes" id="UP000306635">
    <property type="component" value="Unassembled WGS sequence"/>
</dbReference>
<dbReference type="AlphaFoldDB" id="A0A5R9QQD9"/>
<dbReference type="Pfam" id="PF05721">
    <property type="entry name" value="PhyH"/>
    <property type="match status" value="1"/>
</dbReference>
<evidence type="ECO:0000313" key="2">
    <source>
        <dbReference type="EMBL" id="TLX71318.1"/>
    </source>
</evidence>
<proteinExistence type="predicted"/>
<comment type="caution">
    <text evidence="2">The sequence shown here is derived from an EMBL/GenBank/DDBJ whole genome shotgun (WGS) entry which is preliminary data.</text>
</comment>
<dbReference type="GO" id="GO:0016706">
    <property type="term" value="F:2-oxoglutarate-dependent dioxygenase activity"/>
    <property type="evidence" value="ECO:0007669"/>
    <property type="project" value="UniProtKB-ARBA"/>
</dbReference>
<dbReference type="PANTHER" id="PTHR20883:SF48">
    <property type="entry name" value="ECTOINE DIOXYGENASE"/>
    <property type="match status" value="1"/>
</dbReference>
<dbReference type="OrthoDB" id="183023at2"/>
<evidence type="ECO:0000313" key="3">
    <source>
        <dbReference type="Proteomes" id="UP000306635"/>
    </source>
</evidence>
<evidence type="ECO:0000256" key="1">
    <source>
        <dbReference type="ARBA" id="ARBA00001954"/>
    </source>
</evidence>
<dbReference type="GeneID" id="300408999"/>
<comment type="cofactor">
    <cofactor evidence="1">
        <name>Fe(2+)</name>
        <dbReference type="ChEBI" id="CHEBI:29033"/>
    </cofactor>
</comment>
<dbReference type="EMBL" id="SWDV01000041">
    <property type="protein sequence ID" value="TLX71318.1"/>
    <property type="molecule type" value="Genomic_DNA"/>
</dbReference>
<dbReference type="RefSeq" id="WP_138526119.1">
    <property type="nucleotide sequence ID" value="NZ_SWDV01000041.1"/>
</dbReference>
<dbReference type="GO" id="GO:0005506">
    <property type="term" value="F:iron ion binding"/>
    <property type="evidence" value="ECO:0007669"/>
    <property type="project" value="UniProtKB-ARBA"/>
</dbReference>
<dbReference type="PANTHER" id="PTHR20883">
    <property type="entry name" value="PHYTANOYL-COA DIOXYGENASE DOMAIN CONTAINING 1"/>
    <property type="match status" value="1"/>
</dbReference>
<dbReference type="InterPro" id="IPR008775">
    <property type="entry name" value="Phytyl_CoA_dOase-like"/>
</dbReference>
<gene>
    <name evidence="2" type="ORF">FAS41_25400</name>
</gene>
<organism evidence="2 3">
    <name type="scientific">Pseudomonas nicosulfuronedens</name>
    <dbReference type="NCBI Taxonomy" id="2571105"/>
    <lineage>
        <taxon>Bacteria</taxon>
        <taxon>Pseudomonadati</taxon>
        <taxon>Pseudomonadota</taxon>
        <taxon>Gammaproteobacteria</taxon>
        <taxon>Pseudomonadales</taxon>
        <taxon>Pseudomonadaceae</taxon>
        <taxon>Pseudomonas</taxon>
    </lineage>
</organism>
<protein>
    <submittedName>
        <fullName evidence="2">Phytanoyl-CoA dioxygenase family protein</fullName>
    </submittedName>
</protein>
<keyword evidence="3" id="KW-1185">Reference proteome</keyword>
<name>A0A5R9QQD9_9PSED</name>
<keyword evidence="2" id="KW-0560">Oxidoreductase</keyword>